<dbReference type="AlphaFoldDB" id="A9BB95"/>
<sequence>MMSLKELPDKPFEEKDCLESFRLAYENRYTWESDFPGYKGSCSYKNGKELFKGEFIVGKDLKASISIINNELAKKALASQLWEVCIHRVRRPFEKVHYENTFSFGDKNETGLEVLVGGKNKGDKYRIKDNVVTMVYRHVHGSLVNIFTKEVLFTGKGYLSKCYTSQYLNPSTKEPIGPESYFNDEYIPLYSGGPWVLSNRTIIKEVDNSIYNSEETYSFFDLEELSTC</sequence>
<evidence type="ECO:0000313" key="1">
    <source>
        <dbReference type="EMBL" id="ABX09107.1"/>
    </source>
</evidence>
<organism evidence="1 2">
    <name type="scientific">Prochlorococcus marinus (strain MIT 9211)</name>
    <dbReference type="NCBI Taxonomy" id="93059"/>
    <lineage>
        <taxon>Bacteria</taxon>
        <taxon>Bacillati</taxon>
        <taxon>Cyanobacteriota</taxon>
        <taxon>Cyanophyceae</taxon>
        <taxon>Synechococcales</taxon>
        <taxon>Prochlorococcaceae</taxon>
        <taxon>Prochlorococcus</taxon>
    </lineage>
</organism>
<dbReference type="EMBL" id="CP000878">
    <property type="protein sequence ID" value="ABX09107.1"/>
    <property type="molecule type" value="Genomic_DNA"/>
</dbReference>
<dbReference type="KEGG" id="pmj:P9211_11761"/>
<evidence type="ECO:0000313" key="2">
    <source>
        <dbReference type="Proteomes" id="UP000000788"/>
    </source>
</evidence>
<dbReference type="eggNOG" id="ENOG502Z8H2">
    <property type="taxonomic scope" value="Bacteria"/>
</dbReference>
<proteinExistence type="predicted"/>
<dbReference type="STRING" id="93059.P9211_11761"/>
<keyword evidence="2" id="KW-1185">Reference proteome</keyword>
<dbReference type="Proteomes" id="UP000000788">
    <property type="component" value="Chromosome"/>
</dbReference>
<name>A9BB95_PROM4</name>
<reference evidence="1 2" key="1">
    <citation type="journal article" date="2007" name="PLoS Genet.">
        <title>Patterns and implications of gene gain and loss in the evolution of Prochlorococcus.</title>
        <authorList>
            <person name="Kettler G.C."/>
            <person name="Martiny A.C."/>
            <person name="Huang K."/>
            <person name="Zucker J."/>
            <person name="Coleman M.L."/>
            <person name="Rodrigue S."/>
            <person name="Chen F."/>
            <person name="Lapidus A."/>
            <person name="Ferriera S."/>
            <person name="Johnson J."/>
            <person name="Steglich C."/>
            <person name="Church G.M."/>
            <person name="Richardson P."/>
            <person name="Chisholm S.W."/>
        </authorList>
    </citation>
    <scope>NUCLEOTIDE SEQUENCE [LARGE SCALE GENOMIC DNA]</scope>
    <source>
        <strain evidence="2">MIT 9211</strain>
    </source>
</reference>
<protein>
    <recommendedName>
        <fullName evidence="3">DUF3386 domain-containing protein</fullName>
    </recommendedName>
</protein>
<dbReference type="HOGENOM" id="CLU_091325_0_0_3"/>
<evidence type="ECO:0008006" key="3">
    <source>
        <dbReference type="Google" id="ProtNLM"/>
    </source>
</evidence>
<dbReference type="RefSeq" id="WP_012195728.1">
    <property type="nucleotide sequence ID" value="NC_009976.1"/>
</dbReference>
<dbReference type="Pfam" id="PF11866">
    <property type="entry name" value="DUF3386"/>
    <property type="match status" value="1"/>
</dbReference>
<dbReference type="InterPro" id="IPR021809">
    <property type="entry name" value="DUF3386"/>
</dbReference>
<accession>A9BB95</accession>
<gene>
    <name evidence="1" type="ordered locus">P9211_11761</name>
</gene>